<evidence type="ECO:0000313" key="5">
    <source>
        <dbReference type="Proteomes" id="UP001158576"/>
    </source>
</evidence>
<reference evidence="4 5" key="1">
    <citation type="submission" date="2021-04" db="EMBL/GenBank/DDBJ databases">
        <authorList>
            <person name="Bliznina A."/>
        </authorList>
    </citation>
    <scope>NUCLEOTIDE SEQUENCE [LARGE SCALE GENOMIC DNA]</scope>
</reference>
<gene>
    <name evidence="3" type="ORF">OKIOD_LOCUS627</name>
    <name evidence="4" type="ORF">OKIOD_LOCUS630</name>
</gene>
<dbReference type="EMBL" id="OU015568">
    <property type="protein sequence ID" value="CAG5078740.1"/>
    <property type="molecule type" value="Genomic_DNA"/>
</dbReference>
<dbReference type="InterPro" id="IPR001910">
    <property type="entry name" value="Inosine/uridine_hydrolase_dom"/>
</dbReference>
<comment type="similarity">
    <text evidence="1">Belongs to the IUNH family.</text>
</comment>
<evidence type="ECO:0000313" key="4">
    <source>
        <dbReference type="EMBL" id="CAG5078740.1"/>
    </source>
</evidence>
<dbReference type="EMBL" id="OU015568">
    <property type="protein sequence ID" value="CAG5078729.1"/>
    <property type="molecule type" value="Genomic_DNA"/>
</dbReference>
<feature type="domain" description="Inosine/uridine-preferring nucleoside hydrolase" evidence="2">
    <location>
        <begin position="20"/>
        <end position="333"/>
    </location>
</feature>
<accession>A0ABN7RNB0</accession>
<dbReference type="InterPro" id="IPR052775">
    <property type="entry name" value="IUN_hydrolase"/>
</dbReference>
<dbReference type="SUPFAM" id="SSF53590">
    <property type="entry name" value="Nucleoside hydrolase"/>
    <property type="match status" value="1"/>
</dbReference>
<organism evidence="4 5">
    <name type="scientific">Oikopleura dioica</name>
    <name type="common">Tunicate</name>
    <dbReference type="NCBI Taxonomy" id="34765"/>
    <lineage>
        <taxon>Eukaryota</taxon>
        <taxon>Metazoa</taxon>
        <taxon>Chordata</taxon>
        <taxon>Tunicata</taxon>
        <taxon>Appendicularia</taxon>
        <taxon>Copelata</taxon>
        <taxon>Oikopleuridae</taxon>
        <taxon>Oikopleura</taxon>
    </lineage>
</organism>
<dbReference type="InterPro" id="IPR036452">
    <property type="entry name" value="Ribo_hydro-like"/>
</dbReference>
<evidence type="ECO:0000313" key="3">
    <source>
        <dbReference type="EMBL" id="CAG5078729.1"/>
    </source>
</evidence>
<dbReference type="PANTHER" id="PTHR46190">
    <property type="entry name" value="SI:CH211-201H21.5-RELATED"/>
    <property type="match status" value="1"/>
</dbReference>
<name>A0ABN7RNB0_OIKDI</name>
<sequence>MKLRSFLTPILIRTMASKRVIVDCDPGIDDALAIQYLLPRNLKSSVEIVALTIVDGNVKTHQGAANALRILKSNNLESIPPIYLGADFPEESDGWYGEDGLGNQQGLEPRISGNDVEKGDFLEIDMGKSAGQAIVDLTLEHDDITILSLGPLTNIAQALKLDPSLPERVNEWTVMGGNLYGAGNAPGQAAEYNFWFDYYSAEKVISSFLPHLTPTIVTLELARQFPFPISFWHDMDESFIKSVSKYDAERYFGEFHPRCQFDNGPGWRIYDLLAALCHTNPEIITEAWEHSVGVETEGKHTKGLLVIDRYSIGDGIFDYEGKAKLPTTVDIAKILRLPGIQAFEK</sequence>
<dbReference type="Pfam" id="PF01156">
    <property type="entry name" value="IU_nuc_hydro"/>
    <property type="match status" value="1"/>
</dbReference>
<dbReference type="Gene3D" id="3.90.245.10">
    <property type="entry name" value="Ribonucleoside hydrolase-like"/>
    <property type="match status" value="1"/>
</dbReference>
<dbReference type="Proteomes" id="UP001158576">
    <property type="component" value="Chromosome PAR"/>
</dbReference>
<proteinExistence type="inferred from homology"/>
<dbReference type="PANTHER" id="PTHR46190:SF1">
    <property type="entry name" value="SI:CH211-201H21.5"/>
    <property type="match status" value="1"/>
</dbReference>
<protein>
    <submittedName>
        <fullName evidence="3">Oidioi.mRNA.OKI2018_I69.PAR.g9069.t1.cds</fullName>
    </submittedName>
    <submittedName>
        <fullName evidence="4">Oidioi.mRNA.OKI2018_I69.PAR.g9072.t1.cds</fullName>
    </submittedName>
</protein>
<keyword evidence="5" id="KW-1185">Reference proteome</keyword>
<evidence type="ECO:0000256" key="1">
    <source>
        <dbReference type="ARBA" id="ARBA00009176"/>
    </source>
</evidence>
<evidence type="ECO:0000259" key="2">
    <source>
        <dbReference type="Pfam" id="PF01156"/>
    </source>
</evidence>